<evidence type="ECO:0000256" key="5">
    <source>
        <dbReference type="ARBA" id="ARBA00022729"/>
    </source>
</evidence>
<evidence type="ECO:0000256" key="7">
    <source>
        <dbReference type="ARBA" id="ARBA00022989"/>
    </source>
</evidence>
<comment type="similarity">
    <text evidence="2">Belongs to the RLP family.</text>
</comment>
<organism evidence="10 13">
    <name type="scientific">Medicago truncatula</name>
    <name type="common">Barrel medic</name>
    <name type="synonym">Medicago tribuloides</name>
    <dbReference type="NCBI Taxonomy" id="3880"/>
    <lineage>
        <taxon>Eukaryota</taxon>
        <taxon>Viridiplantae</taxon>
        <taxon>Streptophyta</taxon>
        <taxon>Embryophyta</taxon>
        <taxon>Tracheophyta</taxon>
        <taxon>Spermatophyta</taxon>
        <taxon>Magnoliopsida</taxon>
        <taxon>eudicotyledons</taxon>
        <taxon>Gunneridae</taxon>
        <taxon>Pentapetalae</taxon>
        <taxon>rosids</taxon>
        <taxon>fabids</taxon>
        <taxon>Fabales</taxon>
        <taxon>Fabaceae</taxon>
        <taxon>Papilionoideae</taxon>
        <taxon>50 kb inversion clade</taxon>
        <taxon>NPAAA clade</taxon>
        <taxon>Hologalegina</taxon>
        <taxon>IRL clade</taxon>
        <taxon>Trifolieae</taxon>
        <taxon>Medicago</taxon>
    </lineage>
</organism>
<dbReference type="GO" id="GO:0016020">
    <property type="term" value="C:membrane"/>
    <property type="evidence" value="ECO:0007669"/>
    <property type="project" value="UniProtKB-SubCell"/>
</dbReference>
<evidence type="ECO:0000256" key="6">
    <source>
        <dbReference type="ARBA" id="ARBA00022737"/>
    </source>
</evidence>
<keyword evidence="4" id="KW-0812">Transmembrane</keyword>
<dbReference type="InterPro" id="IPR001611">
    <property type="entry name" value="Leu-rich_rpt"/>
</dbReference>
<dbReference type="Proteomes" id="UP000265566">
    <property type="component" value="Chromosome 4"/>
</dbReference>
<keyword evidence="10" id="KW-0808">Transferase</keyword>
<keyword evidence="9" id="KW-0325">Glycoprotein</keyword>
<keyword evidence="6" id="KW-0677">Repeat</keyword>
<dbReference type="EMBL" id="KL402742">
    <property type="protein sequence ID" value="KEH17415.1"/>
    <property type="molecule type" value="Genomic_DNA"/>
</dbReference>
<dbReference type="Pfam" id="PF00560">
    <property type="entry name" value="LRR_1"/>
    <property type="match status" value="3"/>
</dbReference>
<name>A0A072TV57_MEDTR</name>
<dbReference type="AlphaFoldDB" id="A0A072TV57"/>
<dbReference type="HOGENOM" id="CLU_000288_18_11_1"/>
<reference evidence="11" key="5">
    <citation type="journal article" date="2018" name="Nat. Plants">
        <title>Whole-genome landscape of Medicago truncatula symbiotic genes.</title>
        <authorList>
            <person name="Pecrix Y."/>
            <person name="Gamas P."/>
            <person name="Carrere S."/>
        </authorList>
    </citation>
    <scope>NUCLEOTIDE SEQUENCE</scope>
    <source>
        <tissue evidence="11">Leaves</tissue>
    </source>
</reference>
<reference evidence="12" key="3">
    <citation type="submission" date="2015-06" db="UniProtKB">
        <authorList>
            <consortium name="EnsemblPlants"/>
        </authorList>
    </citation>
    <scope>IDENTIFICATION</scope>
    <source>
        <strain evidence="12">cv. Jemalong A17</strain>
    </source>
</reference>
<evidence type="ECO:0000313" key="13">
    <source>
        <dbReference type="Proteomes" id="UP000002051"/>
    </source>
</evidence>
<keyword evidence="5" id="KW-0732">Signal</keyword>
<dbReference type="GO" id="GO:0016301">
    <property type="term" value="F:kinase activity"/>
    <property type="evidence" value="ECO:0007669"/>
    <property type="project" value="UniProtKB-KW"/>
</dbReference>
<keyword evidence="8" id="KW-0472">Membrane</keyword>
<keyword evidence="3" id="KW-0433">Leucine-rich repeat</keyword>
<evidence type="ECO:0000256" key="8">
    <source>
        <dbReference type="ARBA" id="ARBA00023136"/>
    </source>
</evidence>
<evidence type="ECO:0000256" key="3">
    <source>
        <dbReference type="ARBA" id="ARBA00022614"/>
    </source>
</evidence>
<evidence type="ECO:0000256" key="9">
    <source>
        <dbReference type="ARBA" id="ARBA00023180"/>
    </source>
</evidence>
<reference evidence="14" key="4">
    <citation type="journal article" date="2018" name="Nat. Plants">
        <title>Whole-genome landscape of Medicago truncatula symbiotic genes.</title>
        <authorList>
            <person name="Pecrix Y."/>
            <person name="Staton S.E."/>
            <person name="Sallet E."/>
            <person name="Lelandais-Briere C."/>
            <person name="Moreau S."/>
            <person name="Carrere S."/>
            <person name="Blein T."/>
            <person name="Jardinaud M.F."/>
            <person name="Latrasse D."/>
            <person name="Zouine M."/>
            <person name="Zahm M."/>
            <person name="Kreplak J."/>
            <person name="Mayjonade B."/>
            <person name="Satge C."/>
            <person name="Perez M."/>
            <person name="Cauet S."/>
            <person name="Marande W."/>
            <person name="Chantry-Darmon C."/>
            <person name="Lopez-Roques C."/>
            <person name="Bouchez O."/>
            <person name="Berard A."/>
            <person name="Debelle F."/>
            <person name="Munos S."/>
            <person name="Bendahmane A."/>
            <person name="Berges H."/>
            <person name="Niebel A."/>
            <person name="Buitink J."/>
            <person name="Frugier F."/>
            <person name="Benhamed M."/>
            <person name="Crespi M."/>
            <person name="Gouzy J."/>
            <person name="Gamas P."/>
        </authorList>
    </citation>
    <scope>NUCLEOTIDE SEQUENCE [LARGE SCALE GENOMIC DNA]</scope>
    <source>
        <strain evidence="14">cv. Jemalong A17</strain>
    </source>
</reference>
<evidence type="ECO:0000313" key="11">
    <source>
        <dbReference type="EMBL" id="RHN60129.1"/>
    </source>
</evidence>
<gene>
    <name evidence="10" type="ORF">MTR_0017s0270</name>
    <name evidence="11" type="ORF">MtrunA17_Chr4g0022071</name>
</gene>
<proteinExistence type="inferred from homology"/>
<dbReference type="SUPFAM" id="SSF52058">
    <property type="entry name" value="L domain-like"/>
    <property type="match status" value="1"/>
</dbReference>
<keyword evidence="7" id="KW-1133">Transmembrane helix</keyword>
<reference evidence="10 13" key="1">
    <citation type="journal article" date="2011" name="Nature">
        <title>The Medicago genome provides insight into the evolution of rhizobial symbioses.</title>
        <authorList>
            <person name="Young N.D."/>
            <person name="Debelle F."/>
            <person name="Oldroyd G.E."/>
            <person name="Geurts R."/>
            <person name="Cannon S.B."/>
            <person name="Udvardi M.K."/>
            <person name="Benedito V.A."/>
            <person name="Mayer K.F."/>
            <person name="Gouzy J."/>
            <person name="Schoof H."/>
            <person name="Van de Peer Y."/>
            <person name="Proost S."/>
            <person name="Cook D.R."/>
            <person name="Meyers B.C."/>
            <person name="Spannagl M."/>
            <person name="Cheung F."/>
            <person name="De Mita S."/>
            <person name="Krishnakumar V."/>
            <person name="Gundlach H."/>
            <person name="Zhou S."/>
            <person name="Mudge J."/>
            <person name="Bharti A.K."/>
            <person name="Murray J.D."/>
            <person name="Naoumkina M.A."/>
            <person name="Rosen B."/>
            <person name="Silverstein K.A."/>
            <person name="Tang H."/>
            <person name="Rombauts S."/>
            <person name="Zhao P.X."/>
            <person name="Zhou P."/>
            <person name="Barbe V."/>
            <person name="Bardou P."/>
            <person name="Bechner M."/>
            <person name="Bellec A."/>
            <person name="Berger A."/>
            <person name="Berges H."/>
            <person name="Bidwell S."/>
            <person name="Bisseling T."/>
            <person name="Choisne N."/>
            <person name="Couloux A."/>
            <person name="Denny R."/>
            <person name="Deshpande S."/>
            <person name="Dai X."/>
            <person name="Doyle J.J."/>
            <person name="Dudez A.M."/>
            <person name="Farmer A.D."/>
            <person name="Fouteau S."/>
            <person name="Franken C."/>
            <person name="Gibelin C."/>
            <person name="Gish J."/>
            <person name="Goldstein S."/>
            <person name="Gonzalez A.J."/>
            <person name="Green P.J."/>
            <person name="Hallab A."/>
            <person name="Hartog M."/>
            <person name="Hua A."/>
            <person name="Humphray S.J."/>
            <person name="Jeong D.H."/>
            <person name="Jing Y."/>
            <person name="Jocker A."/>
            <person name="Kenton S.M."/>
            <person name="Kim D.J."/>
            <person name="Klee K."/>
            <person name="Lai H."/>
            <person name="Lang C."/>
            <person name="Lin S."/>
            <person name="Macmil S.L."/>
            <person name="Magdelenat G."/>
            <person name="Matthews L."/>
            <person name="McCorrison J."/>
            <person name="Monaghan E.L."/>
            <person name="Mun J.H."/>
            <person name="Najar F.Z."/>
            <person name="Nicholson C."/>
            <person name="Noirot C."/>
            <person name="O'Bleness M."/>
            <person name="Paule C.R."/>
            <person name="Poulain J."/>
            <person name="Prion F."/>
            <person name="Qin B."/>
            <person name="Qu C."/>
            <person name="Retzel E.F."/>
            <person name="Riddle C."/>
            <person name="Sallet E."/>
            <person name="Samain S."/>
            <person name="Samson N."/>
            <person name="Sanders I."/>
            <person name="Saurat O."/>
            <person name="Scarpelli C."/>
            <person name="Schiex T."/>
            <person name="Segurens B."/>
            <person name="Severin A.J."/>
            <person name="Sherrier D.J."/>
            <person name="Shi R."/>
            <person name="Sims S."/>
            <person name="Singer S.R."/>
            <person name="Sinharoy S."/>
            <person name="Sterck L."/>
            <person name="Viollet A."/>
            <person name="Wang B.B."/>
            <person name="Wang K."/>
            <person name="Wang M."/>
            <person name="Wang X."/>
            <person name="Warfsmann J."/>
            <person name="Weissenbach J."/>
            <person name="White D.D."/>
            <person name="White J.D."/>
            <person name="Wiley G.B."/>
            <person name="Wincker P."/>
            <person name="Xing Y."/>
            <person name="Yang L."/>
            <person name="Yao Z."/>
            <person name="Ying F."/>
            <person name="Zhai J."/>
            <person name="Zhou L."/>
            <person name="Zuber A."/>
            <person name="Denarie J."/>
            <person name="Dixon R.A."/>
            <person name="May G.D."/>
            <person name="Schwartz D.C."/>
            <person name="Rogers J."/>
            <person name="Quetier F."/>
            <person name="Town C.D."/>
            <person name="Roe B.A."/>
        </authorList>
    </citation>
    <scope>NUCLEOTIDE SEQUENCE [LARGE SCALE GENOMIC DNA]</scope>
    <source>
        <strain evidence="10">A17</strain>
        <strain evidence="12 13">cv. Jemalong A17</strain>
    </source>
</reference>
<reference evidence="10 13" key="2">
    <citation type="journal article" date="2014" name="BMC Genomics">
        <title>An improved genome release (version Mt4.0) for the model legume Medicago truncatula.</title>
        <authorList>
            <person name="Tang H."/>
            <person name="Krishnakumar V."/>
            <person name="Bidwell S."/>
            <person name="Rosen B."/>
            <person name="Chan A."/>
            <person name="Zhou S."/>
            <person name="Gentzbittel L."/>
            <person name="Childs K.L."/>
            <person name="Yandell M."/>
            <person name="Gundlach H."/>
            <person name="Mayer K.F."/>
            <person name="Schwartz D.C."/>
            <person name="Town C.D."/>
        </authorList>
    </citation>
    <scope>GENOME REANNOTATION</scope>
    <source>
        <strain evidence="10">A17</strain>
        <strain evidence="12 13">cv. Jemalong A17</strain>
    </source>
</reference>
<evidence type="ECO:0000256" key="4">
    <source>
        <dbReference type="ARBA" id="ARBA00022692"/>
    </source>
</evidence>
<dbReference type="PRINTS" id="PR00019">
    <property type="entry name" value="LEURICHRPT"/>
</dbReference>
<dbReference type="Gene3D" id="3.80.10.10">
    <property type="entry name" value="Ribonuclease Inhibitor"/>
    <property type="match status" value="1"/>
</dbReference>
<sequence>MDISNNNLTGMNPNLELKLTNSPHIDLSLNQFEGCIPLFLLQAGAVQLSDNKFSDLASFTCSKSKPSNLVILDLSSNELKGELPDCWNDLTSLQYVDLSNNKLSGKIPFSMGTLTNMELALLDLGENKFHGPLPAWIGQSLHQLVILSLRFNNFNGILPSNLCYLTKLHVLDLSVNSLSGGIPTCVKNFTSMTQNFMNSATSMEHWYSLNNYLYVKYEYNLFLMWKGADRRYKNADKFLKTIDLSSNNLTGEIPTEMQYLVALISLNLSRNNLRGEIISNIGNFKSLEFLDLSRNNLSGRIPSSLAHIDRLTWLDLSYNHLNGKIPIGTQLQTFNASSFEENSNLCG</sequence>
<accession>A0A072TV57</accession>
<keyword evidence="13" id="KW-1185">Reference proteome</keyword>
<evidence type="ECO:0000313" key="10">
    <source>
        <dbReference type="EMBL" id="KEH17415.1"/>
    </source>
</evidence>
<dbReference type="PANTHER" id="PTHR48065:SF18">
    <property type="entry name" value="LRR RECEPTOR-LIKE KINASE FAMILY PROTEIN"/>
    <property type="match status" value="1"/>
</dbReference>
<keyword evidence="10" id="KW-0675">Receptor</keyword>
<evidence type="ECO:0000256" key="2">
    <source>
        <dbReference type="ARBA" id="ARBA00009592"/>
    </source>
</evidence>
<dbReference type="EMBL" id="PSQE01000004">
    <property type="protein sequence ID" value="RHN60129.1"/>
    <property type="molecule type" value="Genomic_DNA"/>
</dbReference>
<protein>
    <submittedName>
        <fullName evidence="10">LRR receptor-like kinase, putative</fullName>
    </submittedName>
    <submittedName>
        <fullName evidence="11">Putative leucine-rich repeat domain, L domain-containing protein</fullName>
    </submittedName>
</protein>
<keyword evidence="10" id="KW-0418">Kinase</keyword>
<dbReference type="Gramene" id="rna22361">
    <property type="protein sequence ID" value="RHN60129.1"/>
    <property type="gene ID" value="gene22361"/>
</dbReference>
<dbReference type="Proteomes" id="UP000002051">
    <property type="component" value="Unassembled WGS sequence"/>
</dbReference>
<dbReference type="Pfam" id="PF13855">
    <property type="entry name" value="LRR_8"/>
    <property type="match status" value="2"/>
</dbReference>
<dbReference type="FunFam" id="3.80.10.10:FF:000111">
    <property type="entry name" value="LRR receptor-like serine/threonine-protein kinase ERECTA"/>
    <property type="match status" value="1"/>
</dbReference>
<evidence type="ECO:0000313" key="12">
    <source>
        <dbReference type="EnsemblPlants" id="KEH17415"/>
    </source>
</evidence>
<dbReference type="EnsemblPlants" id="KEH17415">
    <property type="protein sequence ID" value="KEH17415"/>
    <property type="gene ID" value="MTR_0017s0270"/>
</dbReference>
<evidence type="ECO:0000313" key="14">
    <source>
        <dbReference type="Proteomes" id="UP000265566"/>
    </source>
</evidence>
<dbReference type="STRING" id="3880.A0A072TV57"/>
<dbReference type="InterPro" id="IPR032675">
    <property type="entry name" value="LRR_dom_sf"/>
</dbReference>
<comment type="subcellular location">
    <subcellularLocation>
        <location evidence="1">Membrane</location>
        <topology evidence="1">Single-pass membrane protein</topology>
    </subcellularLocation>
</comment>
<dbReference type="PANTHER" id="PTHR48065">
    <property type="entry name" value="OS10G0469600 PROTEIN"/>
    <property type="match status" value="1"/>
</dbReference>
<dbReference type="FunFam" id="3.80.10.10:FF:000041">
    <property type="entry name" value="LRR receptor-like serine/threonine-protein kinase ERECTA"/>
    <property type="match status" value="1"/>
</dbReference>
<evidence type="ECO:0000256" key="1">
    <source>
        <dbReference type="ARBA" id="ARBA00004167"/>
    </source>
</evidence>